<protein>
    <submittedName>
        <fullName evidence="1">Uncharacterized protein</fullName>
    </submittedName>
</protein>
<dbReference type="EMBL" id="JAMQCR010000004">
    <property type="protein sequence ID" value="MCM2536157.1"/>
    <property type="molecule type" value="Genomic_DNA"/>
</dbReference>
<comment type="caution">
    <text evidence="1">The sequence shown here is derived from an EMBL/GenBank/DDBJ whole genome shotgun (WGS) entry which is preliminary data.</text>
</comment>
<name>A0ABT0WIL7_9BACI</name>
<accession>A0ABT0WIL7</accession>
<organism evidence="1 2">
    <name type="scientific">Neobacillus pocheonensis</name>
    <dbReference type="NCBI Taxonomy" id="363869"/>
    <lineage>
        <taxon>Bacteria</taxon>
        <taxon>Bacillati</taxon>
        <taxon>Bacillota</taxon>
        <taxon>Bacilli</taxon>
        <taxon>Bacillales</taxon>
        <taxon>Bacillaceae</taxon>
        <taxon>Neobacillus</taxon>
    </lineage>
</organism>
<evidence type="ECO:0000313" key="1">
    <source>
        <dbReference type="EMBL" id="MCM2536157.1"/>
    </source>
</evidence>
<proteinExistence type="predicted"/>
<dbReference type="Proteomes" id="UP001523262">
    <property type="component" value="Unassembled WGS sequence"/>
</dbReference>
<sequence>MCLRKRCEWRGITVRIEEIKNPDDARISGCDIFMIGGGSDREQAIANCFKQALLLFYIKIYNKFSYLKIITM</sequence>
<keyword evidence="2" id="KW-1185">Reference proteome</keyword>
<reference evidence="1 2" key="1">
    <citation type="submission" date="2022-06" db="EMBL/GenBank/DDBJ databases">
        <authorList>
            <person name="Jeon C.O."/>
        </authorList>
    </citation>
    <scope>NUCLEOTIDE SEQUENCE [LARGE SCALE GENOMIC DNA]</scope>
    <source>
        <strain evidence="1 2">KCTC 13943</strain>
    </source>
</reference>
<evidence type="ECO:0000313" key="2">
    <source>
        <dbReference type="Proteomes" id="UP001523262"/>
    </source>
</evidence>
<gene>
    <name evidence="1" type="ORF">NDK43_32605</name>
</gene>